<name>A0A9D2SKI3_9FIRM</name>
<proteinExistence type="predicted"/>
<reference evidence="1" key="2">
    <citation type="submission" date="2021-04" db="EMBL/GenBank/DDBJ databases">
        <authorList>
            <person name="Gilroy R."/>
        </authorList>
    </citation>
    <scope>NUCLEOTIDE SEQUENCE</scope>
    <source>
        <strain evidence="1">ChiSxjej6B18-287</strain>
    </source>
</reference>
<organism evidence="1 2">
    <name type="scientific">Candidatus Blautia merdigallinarum</name>
    <dbReference type="NCBI Taxonomy" id="2838495"/>
    <lineage>
        <taxon>Bacteria</taxon>
        <taxon>Bacillati</taxon>
        <taxon>Bacillota</taxon>
        <taxon>Clostridia</taxon>
        <taxon>Lachnospirales</taxon>
        <taxon>Lachnospiraceae</taxon>
        <taxon>Blautia</taxon>
    </lineage>
</organism>
<dbReference type="Proteomes" id="UP000823893">
    <property type="component" value="Unassembled WGS sequence"/>
</dbReference>
<dbReference type="AlphaFoldDB" id="A0A9D2SKI3"/>
<gene>
    <name evidence="1" type="ORF">H9935_06450</name>
</gene>
<comment type="caution">
    <text evidence="1">The sequence shown here is derived from an EMBL/GenBank/DDBJ whole genome shotgun (WGS) entry which is preliminary data.</text>
</comment>
<dbReference type="EMBL" id="DWWV01000081">
    <property type="protein sequence ID" value="HJC10441.1"/>
    <property type="molecule type" value="Genomic_DNA"/>
</dbReference>
<sequence>MGIEVEPLIKAIDRYIAKADEELEETLESEGYIEAEAIVVAINALESAINTALETDADEFIDRVVKSETVDQFLKKIWPEVKETVNLRDELSKIFTLHFDDLFHQFTFQWLIAEDPVLVSAIEEVIEITKPAEAFIKGWSAELARIMNLSTKDTMEQILLKASRENMTIDEVADEIANSGIRQCGYRSRRVALTEVLRVESYAQQESMIQNPSAYKKKWVHVMSAQPRENHMAISGQEVFKREPFTLIGRDGSTYYPMCPRDTSLPASESVNCHCLMETVTDQKILGMTDEERISLRKKYMDEVDSEYDAWEKKFNEDHGIEEPRDDPSITWEVYNSYYEAYRKGEIT</sequence>
<evidence type="ECO:0000313" key="1">
    <source>
        <dbReference type="EMBL" id="HJC10441.1"/>
    </source>
</evidence>
<accession>A0A9D2SKI3</accession>
<protein>
    <submittedName>
        <fullName evidence="1">Phage head morphogenesis protein</fullName>
    </submittedName>
</protein>
<reference evidence="1" key="1">
    <citation type="journal article" date="2021" name="PeerJ">
        <title>Extensive microbial diversity within the chicken gut microbiome revealed by metagenomics and culture.</title>
        <authorList>
            <person name="Gilroy R."/>
            <person name="Ravi A."/>
            <person name="Getino M."/>
            <person name="Pursley I."/>
            <person name="Horton D.L."/>
            <person name="Alikhan N.F."/>
            <person name="Baker D."/>
            <person name="Gharbi K."/>
            <person name="Hall N."/>
            <person name="Watson M."/>
            <person name="Adriaenssens E.M."/>
            <person name="Foster-Nyarko E."/>
            <person name="Jarju S."/>
            <person name="Secka A."/>
            <person name="Antonio M."/>
            <person name="Oren A."/>
            <person name="Chaudhuri R.R."/>
            <person name="La Ragione R."/>
            <person name="Hildebrand F."/>
            <person name="Pallen M.J."/>
        </authorList>
    </citation>
    <scope>NUCLEOTIDE SEQUENCE</scope>
    <source>
        <strain evidence="1">ChiSxjej6B18-287</strain>
    </source>
</reference>
<evidence type="ECO:0000313" key="2">
    <source>
        <dbReference type="Proteomes" id="UP000823893"/>
    </source>
</evidence>